<evidence type="ECO:0000313" key="3">
    <source>
        <dbReference type="Proteomes" id="UP000285310"/>
    </source>
</evidence>
<dbReference type="Proteomes" id="UP000285310">
    <property type="component" value="Unassembled WGS sequence"/>
</dbReference>
<dbReference type="PANTHER" id="PTHR46211">
    <property type="entry name" value="GLYCEROPHOSPHORYL DIESTER PHOSPHODIESTERASE"/>
    <property type="match status" value="1"/>
</dbReference>
<dbReference type="PANTHER" id="PTHR46211:SF1">
    <property type="entry name" value="GLYCEROPHOSPHODIESTER PHOSPHODIESTERASE, CYTOPLASMIC"/>
    <property type="match status" value="1"/>
</dbReference>
<evidence type="ECO:0000259" key="1">
    <source>
        <dbReference type="PROSITE" id="PS51704"/>
    </source>
</evidence>
<dbReference type="GO" id="GO:0008081">
    <property type="term" value="F:phosphoric diester hydrolase activity"/>
    <property type="evidence" value="ECO:0007669"/>
    <property type="project" value="InterPro"/>
</dbReference>
<dbReference type="Gene3D" id="3.20.20.190">
    <property type="entry name" value="Phosphatidylinositol (PI) phosphodiesterase"/>
    <property type="match status" value="1"/>
</dbReference>
<organism evidence="2 3">
    <name type="scientific">Salinisphaera japonica YTM-1</name>
    <dbReference type="NCBI Taxonomy" id="1209778"/>
    <lineage>
        <taxon>Bacteria</taxon>
        <taxon>Pseudomonadati</taxon>
        <taxon>Pseudomonadota</taxon>
        <taxon>Gammaproteobacteria</taxon>
        <taxon>Salinisphaerales</taxon>
        <taxon>Salinisphaeraceae</taxon>
        <taxon>Salinisphaera</taxon>
    </lineage>
</organism>
<dbReference type="OrthoDB" id="9795622at2"/>
<name>A0A423PLX8_9GAMM</name>
<proteinExistence type="predicted"/>
<dbReference type="EMBL" id="AYKG01000034">
    <property type="protein sequence ID" value="ROO26625.1"/>
    <property type="molecule type" value="Genomic_DNA"/>
</dbReference>
<dbReference type="AlphaFoldDB" id="A0A423PLX8"/>
<comment type="caution">
    <text evidence="2">The sequence shown here is derived from an EMBL/GenBank/DDBJ whole genome shotgun (WGS) entry which is preliminary data.</text>
</comment>
<sequence length="394" mass="43203">MSYPITAWPRFALAAGLCLVAAACSDSSNVQVNTHTEGDNSPASIGEQLADRYMIPYPAVIAHRGASLHAPEETRPAYLLARDQGADYLEADLQRTRDGTLIALHDTNLRRTTNIEAVFPDRADDPVNTFTLAELKRLDAGSWFNEAFPERARDSYAGLKILTLDELRQIAEAGDNQPGLYLETKSPALFAGIEAELAAYLREHDWIGKQARQAPTGFDGDIDVGYSPGRVILQTFSKDSLVQLHAEMPDTPKILLLFLGGDGSITADPTIQQREDESDAAFQARRRPASPEAYNTFLDFARDQGAIGVGPSAARDDLDPVYSYADLADDSMIERAHRRGLLVHVYTLDDAVDFRRYLNRGVDGIFTNDPTALLDFTGAPTPTAVDARLEQLGY</sequence>
<dbReference type="PROSITE" id="PS51704">
    <property type="entry name" value="GP_PDE"/>
    <property type="match status" value="1"/>
</dbReference>
<keyword evidence="3" id="KW-1185">Reference proteome</keyword>
<gene>
    <name evidence="2" type="ORF">SAJA_11195</name>
</gene>
<dbReference type="InParanoid" id="A0A423PLX8"/>
<protein>
    <submittedName>
        <fullName evidence="2">Glycerophosphoryl diester phosphodiesterase</fullName>
    </submittedName>
</protein>
<feature type="domain" description="GP-PDE" evidence="1">
    <location>
        <begin position="58"/>
        <end position="377"/>
    </location>
</feature>
<dbReference type="GO" id="GO:0006629">
    <property type="term" value="P:lipid metabolic process"/>
    <property type="evidence" value="ECO:0007669"/>
    <property type="project" value="InterPro"/>
</dbReference>
<dbReference type="RefSeq" id="WP_123658716.1">
    <property type="nucleotide sequence ID" value="NZ_AYKG01000034.1"/>
</dbReference>
<dbReference type="FunCoup" id="A0A423PLX8">
    <property type="interactions" value="40"/>
</dbReference>
<dbReference type="CDD" id="cd08601">
    <property type="entry name" value="GDPD_SaGlpQ_like"/>
    <property type="match status" value="1"/>
</dbReference>
<accession>A0A423PLX8</accession>
<dbReference type="InterPro" id="IPR017946">
    <property type="entry name" value="PLC-like_Pdiesterase_TIM-brl"/>
</dbReference>
<dbReference type="Pfam" id="PF03009">
    <property type="entry name" value="GDPD"/>
    <property type="match status" value="1"/>
</dbReference>
<reference evidence="2 3" key="1">
    <citation type="submission" date="2013-10" db="EMBL/GenBank/DDBJ databases">
        <title>Salinisphaera japonica YTM-1 Genome Sequencing.</title>
        <authorList>
            <person name="Lai Q."/>
            <person name="Li C."/>
            <person name="Shao Z."/>
        </authorList>
    </citation>
    <scope>NUCLEOTIDE SEQUENCE [LARGE SCALE GENOMIC DNA]</scope>
    <source>
        <strain evidence="2 3">YTM-1</strain>
    </source>
</reference>
<evidence type="ECO:0000313" key="2">
    <source>
        <dbReference type="EMBL" id="ROO26625.1"/>
    </source>
</evidence>
<dbReference type="InterPro" id="IPR030395">
    <property type="entry name" value="GP_PDE_dom"/>
</dbReference>
<dbReference type="SUPFAM" id="SSF51695">
    <property type="entry name" value="PLC-like phosphodiesterases"/>
    <property type="match status" value="1"/>
</dbReference>